<sequence>MEVGSAISHRYQCGEAVPALMNAAVGSAAPLPPARLLKGELARVIYRLPQVLPGVVCFLPEGAPGCKSMMNQSLFLVGEIGGNDYNHPLYDGVSITKIRSFTPSVIAKISSTITELIELGAKTLVVPGNLPIGCLPDYLMIFKSDRKKDYELETGCLRWMNEFSQYHNKLLINELERLRKLHPDVAIIYADYYGAAMAIFLSPEQFGIEDPLVACCGGRGPYGVSAYARCGYGEFNVCHDPEKYASWDGHHPSEAAYKVIATGLLRGSYTKPSFATTTNSCTQITDLGSYVEHNAL</sequence>
<dbReference type="eggNOG" id="ENOG502QSMM">
    <property type="taxonomic scope" value="Eukaryota"/>
</dbReference>
<dbReference type="PANTHER" id="PTHR22835">
    <property type="entry name" value="ZINC FINGER FYVE DOMAIN CONTAINING PROTEIN"/>
    <property type="match status" value="1"/>
</dbReference>
<evidence type="ECO:0008006" key="5">
    <source>
        <dbReference type="Google" id="ProtNLM"/>
    </source>
</evidence>
<dbReference type="Proteomes" id="UP000032180">
    <property type="component" value="Chromosome 1"/>
</dbReference>
<evidence type="ECO:0000313" key="4">
    <source>
        <dbReference type="Proteomes" id="UP000032180"/>
    </source>
</evidence>
<evidence type="ECO:0000256" key="2">
    <source>
        <dbReference type="ARBA" id="ARBA00023180"/>
    </source>
</evidence>
<proteinExistence type="inferred from homology"/>
<dbReference type="GO" id="GO:0016788">
    <property type="term" value="F:hydrolase activity, acting on ester bonds"/>
    <property type="evidence" value="ECO:0007669"/>
    <property type="project" value="InterPro"/>
</dbReference>
<reference evidence="4" key="2">
    <citation type="submission" date="2013-12" db="EMBL/GenBank/DDBJ databases">
        <authorList>
            <person name="Yu Y."/>
            <person name="Lee S."/>
            <person name="de Baynast K."/>
            <person name="Wissotski M."/>
            <person name="Liu L."/>
            <person name="Talag J."/>
            <person name="Goicoechea J."/>
            <person name="Angelova A."/>
            <person name="Jetty R."/>
            <person name="Kudrna D."/>
            <person name="Golser W."/>
            <person name="Rivera L."/>
            <person name="Zhang J."/>
            <person name="Wing R."/>
        </authorList>
    </citation>
    <scope>NUCLEOTIDE SEQUENCE</scope>
</reference>
<comment type="similarity">
    <text evidence="1">Belongs to the 'GDSL' lipolytic enzyme family.</text>
</comment>
<keyword evidence="4" id="KW-1185">Reference proteome</keyword>
<dbReference type="InterPro" id="IPR036514">
    <property type="entry name" value="SGNH_hydro_sf"/>
</dbReference>
<dbReference type="Gene3D" id="3.40.50.1110">
    <property type="entry name" value="SGNH hydrolase"/>
    <property type="match status" value="1"/>
</dbReference>
<dbReference type="InterPro" id="IPR001087">
    <property type="entry name" value="GDSL"/>
</dbReference>
<keyword evidence="2" id="KW-0325">Glycoprotein</keyword>
<dbReference type="STRING" id="77586.A0A0D9V3K1"/>
<reference evidence="3" key="3">
    <citation type="submission" date="2015-04" db="UniProtKB">
        <authorList>
            <consortium name="EnsemblPlants"/>
        </authorList>
    </citation>
    <scope>IDENTIFICATION</scope>
</reference>
<evidence type="ECO:0000256" key="1">
    <source>
        <dbReference type="ARBA" id="ARBA00008668"/>
    </source>
</evidence>
<evidence type="ECO:0000313" key="3">
    <source>
        <dbReference type="EnsemblPlants" id="LPERR01G21160.1"/>
    </source>
</evidence>
<dbReference type="PANTHER" id="PTHR22835:SF663">
    <property type="entry name" value="LIPASE-LIKE"/>
    <property type="match status" value="1"/>
</dbReference>
<dbReference type="EnsemblPlants" id="LPERR01G21160.1">
    <property type="protein sequence ID" value="LPERR01G21160.1"/>
    <property type="gene ID" value="LPERR01G21160"/>
</dbReference>
<dbReference type="AlphaFoldDB" id="A0A0D9V3K1"/>
<protein>
    <recommendedName>
        <fullName evidence="5">SGNH hydrolase-type esterase domain-containing protein</fullName>
    </recommendedName>
</protein>
<accession>A0A0D9V3K1</accession>
<dbReference type="HOGENOM" id="CLU_015101_16_0_1"/>
<dbReference type="Pfam" id="PF00657">
    <property type="entry name" value="Lipase_GDSL"/>
    <property type="match status" value="1"/>
</dbReference>
<reference evidence="3 4" key="1">
    <citation type="submission" date="2012-08" db="EMBL/GenBank/DDBJ databases">
        <title>Oryza genome evolution.</title>
        <authorList>
            <person name="Wing R.A."/>
        </authorList>
    </citation>
    <scope>NUCLEOTIDE SEQUENCE</scope>
</reference>
<dbReference type="Gramene" id="LPERR01G21160.1">
    <property type="protein sequence ID" value="LPERR01G21160.1"/>
    <property type="gene ID" value="LPERR01G21160"/>
</dbReference>
<name>A0A0D9V3K1_9ORYZ</name>
<organism evidence="3 4">
    <name type="scientific">Leersia perrieri</name>
    <dbReference type="NCBI Taxonomy" id="77586"/>
    <lineage>
        <taxon>Eukaryota</taxon>
        <taxon>Viridiplantae</taxon>
        <taxon>Streptophyta</taxon>
        <taxon>Embryophyta</taxon>
        <taxon>Tracheophyta</taxon>
        <taxon>Spermatophyta</taxon>
        <taxon>Magnoliopsida</taxon>
        <taxon>Liliopsida</taxon>
        <taxon>Poales</taxon>
        <taxon>Poaceae</taxon>
        <taxon>BOP clade</taxon>
        <taxon>Oryzoideae</taxon>
        <taxon>Oryzeae</taxon>
        <taxon>Oryzinae</taxon>
        <taxon>Leersia</taxon>
    </lineage>
</organism>
<dbReference type="SUPFAM" id="SSF52266">
    <property type="entry name" value="SGNH hydrolase"/>
    <property type="match status" value="1"/>
</dbReference>